<dbReference type="AlphaFoldDB" id="A0ABD1U8K7"/>
<sequence>MLNGSSGIIFVVLVSYLVFSQSAAAYVGLVDHVRGRLAATVPRLLGTARAVRVKCDKESDWIHRVGNGKFSEIASGVAMTLWHYRSIPLPLSLGPEKLQPDRLWNELKWYWTEPRQGNLNYRDTDELLNLCISRNIQVRGVTVSSRRWSQQFSHLYAL</sequence>
<dbReference type="PANTHER" id="PTHR31490:SF1">
    <property type="entry name" value="ENDO-1,4-BETA-XYLANASE 1"/>
    <property type="match status" value="1"/>
</dbReference>
<evidence type="ECO:0000256" key="2">
    <source>
        <dbReference type="ARBA" id="ARBA00022801"/>
    </source>
</evidence>
<dbReference type="Gene3D" id="3.20.20.80">
    <property type="entry name" value="Glycosidases"/>
    <property type="match status" value="1"/>
</dbReference>
<evidence type="ECO:0000313" key="8">
    <source>
        <dbReference type="Proteomes" id="UP001604277"/>
    </source>
</evidence>
<dbReference type="SUPFAM" id="SSF51445">
    <property type="entry name" value="(Trans)glycosidases"/>
    <property type="match status" value="1"/>
</dbReference>
<keyword evidence="2" id="KW-0378">Hydrolase</keyword>
<proteinExistence type="inferred from homology"/>
<feature type="chain" id="PRO_5044757415" evidence="5">
    <location>
        <begin position="25"/>
        <end position="158"/>
    </location>
</feature>
<dbReference type="InterPro" id="IPR017853">
    <property type="entry name" value="GH"/>
</dbReference>
<name>A0ABD1U8K7_9LAMI</name>
<comment type="caution">
    <text evidence="7">The sequence shown here is derived from an EMBL/GenBank/DDBJ whole genome shotgun (WGS) entry which is preliminary data.</text>
</comment>
<keyword evidence="8" id="KW-1185">Reference proteome</keyword>
<dbReference type="InterPro" id="IPR044846">
    <property type="entry name" value="GH10"/>
</dbReference>
<keyword evidence="3" id="KW-0119">Carbohydrate metabolism</keyword>
<keyword evidence="4" id="KW-0624">Polysaccharide degradation</keyword>
<reference evidence="8" key="1">
    <citation type="submission" date="2024-07" db="EMBL/GenBank/DDBJ databases">
        <title>Two chromosome-level genome assemblies of Korean endemic species Abeliophyllum distichum and Forsythia ovata (Oleaceae).</title>
        <authorList>
            <person name="Jang H."/>
        </authorList>
    </citation>
    <scope>NUCLEOTIDE SEQUENCE [LARGE SCALE GENOMIC DNA]</scope>
</reference>
<keyword evidence="5" id="KW-0732">Signal</keyword>
<dbReference type="Proteomes" id="UP001604277">
    <property type="component" value="Unassembled WGS sequence"/>
</dbReference>
<dbReference type="Pfam" id="PF00331">
    <property type="entry name" value="Glyco_hydro_10"/>
    <property type="match status" value="1"/>
</dbReference>
<feature type="signal peptide" evidence="5">
    <location>
        <begin position="1"/>
        <end position="24"/>
    </location>
</feature>
<dbReference type="PANTHER" id="PTHR31490">
    <property type="entry name" value="GLYCOSYL HYDROLASE"/>
    <property type="match status" value="1"/>
</dbReference>
<feature type="domain" description="GH10" evidence="6">
    <location>
        <begin position="105"/>
        <end position="143"/>
    </location>
</feature>
<dbReference type="EMBL" id="JBFOLJ010000007">
    <property type="protein sequence ID" value="KAL2521319.1"/>
    <property type="molecule type" value="Genomic_DNA"/>
</dbReference>
<evidence type="ECO:0000256" key="3">
    <source>
        <dbReference type="ARBA" id="ARBA00023277"/>
    </source>
</evidence>
<accession>A0ABD1U8K7</accession>
<evidence type="ECO:0000256" key="1">
    <source>
        <dbReference type="ARBA" id="ARBA00007495"/>
    </source>
</evidence>
<protein>
    <submittedName>
        <fullName evidence="7">GH10 domain-containing protein</fullName>
    </submittedName>
</protein>
<dbReference type="GO" id="GO:0031176">
    <property type="term" value="F:endo-1,4-beta-xylanase activity"/>
    <property type="evidence" value="ECO:0007669"/>
    <property type="project" value="UniProtKB-ARBA"/>
</dbReference>
<organism evidence="7 8">
    <name type="scientific">Forsythia ovata</name>
    <dbReference type="NCBI Taxonomy" id="205694"/>
    <lineage>
        <taxon>Eukaryota</taxon>
        <taxon>Viridiplantae</taxon>
        <taxon>Streptophyta</taxon>
        <taxon>Embryophyta</taxon>
        <taxon>Tracheophyta</taxon>
        <taxon>Spermatophyta</taxon>
        <taxon>Magnoliopsida</taxon>
        <taxon>eudicotyledons</taxon>
        <taxon>Gunneridae</taxon>
        <taxon>Pentapetalae</taxon>
        <taxon>asterids</taxon>
        <taxon>lamiids</taxon>
        <taxon>Lamiales</taxon>
        <taxon>Oleaceae</taxon>
        <taxon>Forsythieae</taxon>
        <taxon>Forsythia</taxon>
    </lineage>
</organism>
<evidence type="ECO:0000259" key="6">
    <source>
        <dbReference type="Pfam" id="PF00331"/>
    </source>
</evidence>
<dbReference type="GO" id="GO:0000272">
    <property type="term" value="P:polysaccharide catabolic process"/>
    <property type="evidence" value="ECO:0007669"/>
    <property type="project" value="UniProtKB-KW"/>
</dbReference>
<evidence type="ECO:0000256" key="5">
    <source>
        <dbReference type="SAM" id="SignalP"/>
    </source>
</evidence>
<dbReference type="InterPro" id="IPR001000">
    <property type="entry name" value="GH10_dom"/>
</dbReference>
<evidence type="ECO:0000256" key="4">
    <source>
        <dbReference type="ARBA" id="ARBA00023326"/>
    </source>
</evidence>
<gene>
    <name evidence="7" type="ORF">Fot_25242</name>
</gene>
<comment type="similarity">
    <text evidence="1">Belongs to the glycosyl hydrolase 10 (cellulase F) family.</text>
</comment>
<evidence type="ECO:0000313" key="7">
    <source>
        <dbReference type="EMBL" id="KAL2521319.1"/>
    </source>
</evidence>